<evidence type="ECO:0000259" key="9">
    <source>
        <dbReference type="PROSITE" id="PS50850"/>
    </source>
</evidence>
<dbReference type="InterPro" id="IPR003663">
    <property type="entry name" value="Sugar/inositol_transpt"/>
</dbReference>
<evidence type="ECO:0000313" key="10">
    <source>
        <dbReference type="EMBL" id="KAF2111765.1"/>
    </source>
</evidence>
<dbReference type="InterPro" id="IPR005829">
    <property type="entry name" value="Sugar_transporter_CS"/>
</dbReference>
<evidence type="ECO:0000256" key="1">
    <source>
        <dbReference type="ARBA" id="ARBA00004141"/>
    </source>
</evidence>
<feature type="transmembrane region" description="Helical" evidence="8">
    <location>
        <begin position="306"/>
        <end position="328"/>
    </location>
</feature>
<protein>
    <submittedName>
        <fullName evidence="10">General substrate transporter</fullName>
    </submittedName>
</protein>
<keyword evidence="6 8" id="KW-0472">Membrane</keyword>
<evidence type="ECO:0000256" key="4">
    <source>
        <dbReference type="ARBA" id="ARBA00022692"/>
    </source>
</evidence>
<dbReference type="OrthoDB" id="6612291at2759"/>
<dbReference type="InterPro" id="IPR020846">
    <property type="entry name" value="MFS_dom"/>
</dbReference>
<evidence type="ECO:0000256" key="3">
    <source>
        <dbReference type="ARBA" id="ARBA00022448"/>
    </source>
</evidence>
<dbReference type="Gene3D" id="1.20.1250.20">
    <property type="entry name" value="MFS general substrate transporter like domains"/>
    <property type="match status" value="1"/>
</dbReference>
<evidence type="ECO:0000256" key="7">
    <source>
        <dbReference type="RuleBase" id="RU003346"/>
    </source>
</evidence>
<dbReference type="InterPro" id="IPR050360">
    <property type="entry name" value="MFS_Sugar_Transporters"/>
</dbReference>
<dbReference type="PANTHER" id="PTHR48022">
    <property type="entry name" value="PLASTIDIC GLUCOSE TRANSPORTER 4"/>
    <property type="match status" value="1"/>
</dbReference>
<keyword evidence="5 8" id="KW-1133">Transmembrane helix</keyword>
<organism evidence="10 11">
    <name type="scientific">Lophiotrema nucula</name>
    <dbReference type="NCBI Taxonomy" id="690887"/>
    <lineage>
        <taxon>Eukaryota</taxon>
        <taxon>Fungi</taxon>
        <taxon>Dikarya</taxon>
        <taxon>Ascomycota</taxon>
        <taxon>Pezizomycotina</taxon>
        <taxon>Dothideomycetes</taxon>
        <taxon>Pleosporomycetidae</taxon>
        <taxon>Pleosporales</taxon>
        <taxon>Lophiotremataceae</taxon>
        <taxon>Lophiotrema</taxon>
    </lineage>
</organism>
<dbReference type="EMBL" id="ML977333">
    <property type="protein sequence ID" value="KAF2111765.1"/>
    <property type="molecule type" value="Genomic_DNA"/>
</dbReference>
<comment type="similarity">
    <text evidence="2 7">Belongs to the major facilitator superfamily. Sugar transporter (TC 2.A.1.1) family.</text>
</comment>
<dbReference type="GO" id="GO:0016020">
    <property type="term" value="C:membrane"/>
    <property type="evidence" value="ECO:0007669"/>
    <property type="project" value="UniProtKB-SubCell"/>
</dbReference>
<dbReference type="InterPro" id="IPR036259">
    <property type="entry name" value="MFS_trans_sf"/>
</dbReference>
<evidence type="ECO:0000313" key="11">
    <source>
        <dbReference type="Proteomes" id="UP000799770"/>
    </source>
</evidence>
<feature type="transmembrane region" description="Helical" evidence="8">
    <location>
        <begin position="125"/>
        <end position="143"/>
    </location>
</feature>
<feature type="domain" description="Major facilitator superfamily (MFS) profile" evidence="9">
    <location>
        <begin position="47"/>
        <end position="491"/>
    </location>
</feature>
<dbReference type="Proteomes" id="UP000799770">
    <property type="component" value="Unassembled WGS sequence"/>
</dbReference>
<evidence type="ECO:0000256" key="8">
    <source>
        <dbReference type="SAM" id="Phobius"/>
    </source>
</evidence>
<feature type="transmembrane region" description="Helical" evidence="8">
    <location>
        <begin position="464"/>
        <end position="485"/>
    </location>
</feature>
<dbReference type="PANTHER" id="PTHR48022:SF76">
    <property type="entry name" value="MALTOSE PERMEASE, PUTATIVE (AFU_ORTHOLOGUE AFUA_8G07240)-RELATED"/>
    <property type="match status" value="1"/>
</dbReference>
<dbReference type="FunFam" id="1.20.1250.20:FF:000149">
    <property type="entry name" value="MFS transporter, SP family, general alpha glucoside:H+ symporter"/>
    <property type="match status" value="1"/>
</dbReference>
<keyword evidence="4 8" id="KW-0812">Transmembrane</keyword>
<evidence type="ECO:0000256" key="5">
    <source>
        <dbReference type="ARBA" id="ARBA00022989"/>
    </source>
</evidence>
<dbReference type="InterPro" id="IPR005828">
    <property type="entry name" value="MFS_sugar_transport-like"/>
</dbReference>
<reference evidence="10" key="1">
    <citation type="journal article" date="2020" name="Stud. Mycol.">
        <title>101 Dothideomycetes genomes: a test case for predicting lifestyles and emergence of pathogens.</title>
        <authorList>
            <person name="Haridas S."/>
            <person name="Albert R."/>
            <person name="Binder M."/>
            <person name="Bloem J."/>
            <person name="Labutti K."/>
            <person name="Salamov A."/>
            <person name="Andreopoulos B."/>
            <person name="Baker S."/>
            <person name="Barry K."/>
            <person name="Bills G."/>
            <person name="Bluhm B."/>
            <person name="Cannon C."/>
            <person name="Castanera R."/>
            <person name="Culley D."/>
            <person name="Daum C."/>
            <person name="Ezra D."/>
            <person name="Gonzalez J."/>
            <person name="Henrissat B."/>
            <person name="Kuo A."/>
            <person name="Liang C."/>
            <person name="Lipzen A."/>
            <person name="Lutzoni F."/>
            <person name="Magnuson J."/>
            <person name="Mondo S."/>
            <person name="Nolan M."/>
            <person name="Ohm R."/>
            <person name="Pangilinan J."/>
            <person name="Park H.-J."/>
            <person name="Ramirez L."/>
            <person name="Alfaro M."/>
            <person name="Sun H."/>
            <person name="Tritt A."/>
            <person name="Yoshinaga Y."/>
            <person name="Zwiers L.-H."/>
            <person name="Turgeon B."/>
            <person name="Goodwin S."/>
            <person name="Spatafora J."/>
            <person name="Crous P."/>
            <person name="Grigoriev I."/>
        </authorList>
    </citation>
    <scope>NUCLEOTIDE SEQUENCE</scope>
    <source>
        <strain evidence="10">CBS 627.86</strain>
    </source>
</reference>
<feature type="transmembrane region" description="Helical" evidence="8">
    <location>
        <begin position="396"/>
        <end position="422"/>
    </location>
</feature>
<dbReference type="GO" id="GO:0005351">
    <property type="term" value="F:carbohydrate:proton symporter activity"/>
    <property type="evidence" value="ECO:0007669"/>
    <property type="project" value="TreeGrafter"/>
</dbReference>
<evidence type="ECO:0000256" key="2">
    <source>
        <dbReference type="ARBA" id="ARBA00010992"/>
    </source>
</evidence>
<feature type="transmembrane region" description="Helical" evidence="8">
    <location>
        <begin position="434"/>
        <end position="452"/>
    </location>
</feature>
<dbReference type="Pfam" id="PF00083">
    <property type="entry name" value="Sugar_tr"/>
    <property type="match status" value="1"/>
</dbReference>
<keyword evidence="11" id="KW-1185">Reference proteome</keyword>
<dbReference type="NCBIfam" id="TIGR00879">
    <property type="entry name" value="SP"/>
    <property type="match status" value="1"/>
</dbReference>
<dbReference type="SUPFAM" id="SSF103473">
    <property type="entry name" value="MFS general substrate transporter"/>
    <property type="match status" value="1"/>
</dbReference>
<feature type="transmembrane region" description="Helical" evidence="8">
    <location>
        <begin position="368"/>
        <end position="390"/>
    </location>
</feature>
<gene>
    <name evidence="10" type="ORF">BDV96DRAFT_581740</name>
</gene>
<evidence type="ECO:0000256" key="6">
    <source>
        <dbReference type="ARBA" id="ARBA00023136"/>
    </source>
</evidence>
<comment type="subcellular location">
    <subcellularLocation>
        <location evidence="1">Membrane</location>
        <topology evidence="1">Multi-pass membrane protein</topology>
    </subcellularLocation>
</comment>
<dbReference type="AlphaFoldDB" id="A0A6A5YX87"/>
<sequence length="541" mass="60251">MAATQHPEKTTAMDLVASNEEAQHAATDEKSMSLAQAIKLYPKAVGWSVLLSSALIMEGYDLALLGSLYASPQFNMKYGVQNAKTGKWSVPVNWQSALSNGARAGEVIGLIGSGFVSERIGYRKTMIASLLAMIGFIFILFFAPNVQTLVIGEVFCGIPWGIFQTLTTQYASEVSPVVLRPYLTTFVNMCWVMGQFIAAGVNRGCVQRTDQWAYRIPFAVQWIWPVPIIIGVLFAPESPWWHVRRGDRAAARASLLRLTSPEKDPDFNPDETIAMIEHTNELEKSLSEGMRWQDCFKGTDLRRTEIVCCTWVAQTICGTNIMGYFTYFMTKAGLPTVQSFNMSMISLALGLVGTMGSWFLMTHLGRRTIHFSGACCLCTILLIVGFISLAKTEASLWAIGGMLILFVFIYDFTIGPVTYSIVSEMSSTRLKAKTIVLARALYNTSNIVVNVLTNYQLGEASWNWGAKTAFFWAGTCYCVVVWVYFRLPEPKGRTYGELDILFEKRISARKFASTLVNPYGNSSLEAKEIELGKEEKSEFRE</sequence>
<proteinExistence type="inferred from homology"/>
<accession>A0A6A5YX87</accession>
<dbReference type="PROSITE" id="PS00217">
    <property type="entry name" value="SUGAR_TRANSPORT_2"/>
    <property type="match status" value="1"/>
</dbReference>
<dbReference type="PROSITE" id="PS50850">
    <property type="entry name" value="MFS"/>
    <property type="match status" value="1"/>
</dbReference>
<feature type="transmembrane region" description="Helical" evidence="8">
    <location>
        <begin position="340"/>
        <end position="361"/>
    </location>
</feature>
<feature type="transmembrane region" description="Helical" evidence="8">
    <location>
        <begin position="212"/>
        <end position="235"/>
    </location>
</feature>
<keyword evidence="3 7" id="KW-0813">Transport</keyword>
<name>A0A6A5YX87_9PLEO</name>